<keyword evidence="2" id="KW-0805">Transcription regulation</keyword>
<dbReference type="InterPro" id="IPR001699">
    <property type="entry name" value="TF_T-box"/>
</dbReference>
<dbReference type="Pfam" id="PF00907">
    <property type="entry name" value="T-box"/>
    <property type="match status" value="1"/>
</dbReference>
<evidence type="ECO:0000256" key="5">
    <source>
        <dbReference type="ARBA" id="ARBA00023242"/>
    </source>
</evidence>
<keyword evidence="4" id="KW-0804">Transcription</keyword>
<feature type="region of interest" description="Disordered" evidence="7">
    <location>
        <begin position="1"/>
        <end position="30"/>
    </location>
</feature>
<dbReference type="Gene3D" id="2.60.40.820">
    <property type="entry name" value="Transcription factor, T-box"/>
    <property type="match status" value="1"/>
</dbReference>
<feature type="compositionally biased region" description="Polar residues" evidence="7">
    <location>
        <begin position="1"/>
        <end position="12"/>
    </location>
</feature>
<gene>
    <name evidence="9" type="primary">TbxA</name>
</gene>
<dbReference type="GO" id="GO:0000978">
    <property type="term" value="F:RNA polymerase II cis-regulatory region sequence-specific DNA binding"/>
    <property type="evidence" value="ECO:0007669"/>
    <property type="project" value="InterPro"/>
</dbReference>
<dbReference type="GO" id="GO:0005634">
    <property type="term" value="C:nucleus"/>
    <property type="evidence" value="ECO:0007669"/>
    <property type="project" value="UniProtKB-SubCell"/>
</dbReference>
<evidence type="ECO:0000256" key="2">
    <source>
        <dbReference type="ARBA" id="ARBA00023015"/>
    </source>
</evidence>
<name>A0A077SN37_9METZ</name>
<dbReference type="EMBL" id="HG973411">
    <property type="protein sequence ID" value="CDO67950.1"/>
    <property type="molecule type" value="mRNA"/>
</dbReference>
<evidence type="ECO:0000313" key="9">
    <source>
        <dbReference type="EMBL" id="CDO67950.1"/>
    </source>
</evidence>
<protein>
    <submittedName>
        <fullName evidence="9">T-box transcription factor A SciTbxA</fullName>
    </submittedName>
</protein>
<dbReference type="GO" id="GO:0001708">
    <property type="term" value="P:cell fate specification"/>
    <property type="evidence" value="ECO:0007669"/>
    <property type="project" value="TreeGrafter"/>
</dbReference>
<evidence type="ECO:0000256" key="7">
    <source>
        <dbReference type="SAM" id="MobiDB-lite"/>
    </source>
</evidence>
<evidence type="ECO:0000256" key="3">
    <source>
        <dbReference type="ARBA" id="ARBA00023125"/>
    </source>
</evidence>
<proteinExistence type="evidence at transcript level"/>
<dbReference type="InterPro" id="IPR036960">
    <property type="entry name" value="T-box_sf"/>
</dbReference>
<dbReference type="PRINTS" id="PR00937">
    <property type="entry name" value="TBOX"/>
</dbReference>
<dbReference type="GO" id="GO:0000785">
    <property type="term" value="C:chromatin"/>
    <property type="evidence" value="ECO:0007669"/>
    <property type="project" value="TreeGrafter"/>
</dbReference>
<comment type="subcellular location">
    <subcellularLocation>
        <location evidence="1 6">Nucleus</location>
    </subcellularLocation>
</comment>
<dbReference type="InterPro" id="IPR018186">
    <property type="entry name" value="TF_T-box_CS"/>
</dbReference>
<accession>A0A077SN37</accession>
<dbReference type="SUPFAM" id="SSF49417">
    <property type="entry name" value="p53-like transcription factors"/>
    <property type="match status" value="1"/>
</dbReference>
<feature type="region of interest" description="Disordered" evidence="7">
    <location>
        <begin position="568"/>
        <end position="647"/>
    </location>
</feature>
<organism evidence="9">
    <name type="scientific">Sycon ciliatum</name>
    <dbReference type="NCBI Taxonomy" id="27933"/>
    <lineage>
        <taxon>Eukaryota</taxon>
        <taxon>Metazoa</taxon>
        <taxon>Porifera</taxon>
        <taxon>Calcarea</taxon>
        <taxon>Calcaronea</taxon>
        <taxon>Leucosolenida</taxon>
        <taxon>Sycettidae</taxon>
        <taxon>Sycon</taxon>
    </lineage>
</organism>
<dbReference type="CDD" id="cd00182">
    <property type="entry name" value="T-box"/>
    <property type="match status" value="1"/>
</dbReference>
<dbReference type="GO" id="GO:0045893">
    <property type="term" value="P:positive regulation of DNA-templated transcription"/>
    <property type="evidence" value="ECO:0007669"/>
    <property type="project" value="InterPro"/>
</dbReference>
<dbReference type="AlphaFoldDB" id="A0A077SN37"/>
<dbReference type="InterPro" id="IPR008967">
    <property type="entry name" value="p53-like_TF_DNA-bd_sf"/>
</dbReference>
<dbReference type="GO" id="GO:0000981">
    <property type="term" value="F:DNA-binding transcription factor activity, RNA polymerase II-specific"/>
    <property type="evidence" value="ECO:0007669"/>
    <property type="project" value="TreeGrafter"/>
</dbReference>
<dbReference type="PANTHER" id="PTHR11267:SF181">
    <property type="entry name" value="OPTOMOTOR-BLIND PROTEIN"/>
    <property type="match status" value="1"/>
</dbReference>
<feature type="domain" description="T-box" evidence="8">
    <location>
        <begin position="398"/>
        <end position="576"/>
    </location>
</feature>
<reference evidence="9" key="1">
    <citation type="journal article" date="2014" name="Nat. Commun.">
        <title>Developmental gene expression provides clues to relationships between sponge and eumetazoan body plans.</title>
        <authorList>
            <person name="Leininger S."/>
            <person name="Adamski M."/>
            <person name="Bergum B."/>
            <person name="Guder C."/>
            <person name="Liu J."/>
            <person name="Laplante M."/>
            <person name="Brate J."/>
            <person name="Hoffmann F."/>
            <person name="Fortunato S."/>
            <person name="Jordal S."/>
            <person name="Rapp H.T."/>
            <person name="Adamska M."/>
        </authorList>
    </citation>
    <scope>NUCLEOTIDE SEQUENCE</scope>
</reference>
<evidence type="ECO:0000256" key="4">
    <source>
        <dbReference type="ARBA" id="ARBA00023163"/>
    </source>
</evidence>
<feature type="region of interest" description="Disordered" evidence="7">
    <location>
        <begin position="206"/>
        <end position="225"/>
    </location>
</feature>
<dbReference type="PROSITE" id="PS50252">
    <property type="entry name" value="TBOX_3"/>
    <property type="match status" value="1"/>
</dbReference>
<evidence type="ECO:0000256" key="1">
    <source>
        <dbReference type="ARBA" id="ARBA00004123"/>
    </source>
</evidence>
<comment type="caution">
    <text evidence="6">Lacks conserved residue(s) required for the propagation of feature annotation.</text>
</comment>
<dbReference type="PANTHER" id="PTHR11267">
    <property type="entry name" value="T-BOX PROTEIN-RELATED"/>
    <property type="match status" value="1"/>
</dbReference>
<dbReference type="SMART" id="SM00425">
    <property type="entry name" value="TBOX"/>
    <property type="match status" value="1"/>
</dbReference>
<dbReference type="InterPro" id="IPR046360">
    <property type="entry name" value="T-box_DNA-bd"/>
</dbReference>
<dbReference type="PROSITE" id="PS01283">
    <property type="entry name" value="TBOX_1"/>
    <property type="match status" value="1"/>
</dbReference>
<evidence type="ECO:0000256" key="6">
    <source>
        <dbReference type="PROSITE-ProRule" id="PRU00201"/>
    </source>
</evidence>
<evidence type="ECO:0000259" key="8">
    <source>
        <dbReference type="PROSITE" id="PS50252"/>
    </source>
</evidence>
<feature type="compositionally biased region" description="Basic and acidic residues" evidence="7">
    <location>
        <begin position="589"/>
        <end position="601"/>
    </location>
</feature>
<keyword evidence="5 6" id="KW-0539">Nucleus</keyword>
<keyword evidence="3 6" id="KW-0238">DNA-binding</keyword>
<sequence length="647" mass="69183">MSTMLRPQQPSSIVCPAGAGASGGERQDTGGAAAQLLASATPGTAAAVTINSNGCSDQQDLQQQQHQQPVAVAVERNQYEMFDTSVAGSGGKRPTHGFNIDSILSRSQSQYPGGAGAAAAAMTPVAAVTCYSSHTPSSSDMQQQVYHQSTGAEIKPAAASALPTWPAQSMATGQVNGSRPAYDMFSAGAAAAAAATPAMAPVDPAAAAAAAQQSPRTGGPEAHGATVPLSHVTPQVFPVAYSSVKSYPNTPWLQSTWPTQAAAAAATNASHSPARPMSSPAMRYPDNVNVLMWHPMTMSSHMESYNNSTNAPQATLMNTSSASPLQPAGNPYYKPSPPFWIGPGGSEYAMQQPAPPSLDLRYAFPAAALTFHGRTARLVSPMYRPQISETHRPVTCKLQNADLWQVFNRHTTEMVITKAGRRMFPIIEAKLEGLYPERSYAVVVDIVPADQYHWKFTGTEWRIGGPRCEPPMPSRLYVHQESPSSGLHWMQDVISFGKLKITNDKATAGHEIVLDSLHKYVVRLHVACFHHASDYAEVVHTCVFNETSFIAVTAYQNNQMTQLKIEHNPFAKGFREGSAGRPSSRRPRNRSDDKTSEENGGDKSPLSAEEVGAHGSINGSWDLRPRPRPARVDADMIGEAPSSLDSV</sequence>